<evidence type="ECO:0000259" key="7">
    <source>
        <dbReference type="Pfam" id="PF17676"/>
    </source>
</evidence>
<evidence type="ECO:0000259" key="6">
    <source>
        <dbReference type="Pfam" id="PF02016"/>
    </source>
</evidence>
<dbReference type="CDD" id="cd07062">
    <property type="entry name" value="Peptidase_S66_mccF_like"/>
    <property type="match status" value="1"/>
</dbReference>
<accession>A0A1I5QGH6</accession>
<name>A0A1I5QGH6_9FIRM</name>
<feature type="domain" description="LD-carboxypeptidase N-terminal" evidence="6">
    <location>
        <begin position="14"/>
        <end position="136"/>
    </location>
</feature>
<dbReference type="GO" id="GO:0006508">
    <property type="term" value="P:proteolysis"/>
    <property type="evidence" value="ECO:0007669"/>
    <property type="project" value="UniProtKB-KW"/>
</dbReference>
<keyword evidence="3" id="KW-0645">Protease</keyword>
<dbReference type="GO" id="GO:0004180">
    <property type="term" value="F:carboxypeptidase activity"/>
    <property type="evidence" value="ECO:0007669"/>
    <property type="project" value="UniProtKB-KW"/>
</dbReference>
<evidence type="ECO:0000256" key="3">
    <source>
        <dbReference type="ARBA" id="ARBA00022670"/>
    </source>
</evidence>
<organism evidence="8 9">
    <name type="scientific">Butyrivibrio proteoclasticus</name>
    <dbReference type="NCBI Taxonomy" id="43305"/>
    <lineage>
        <taxon>Bacteria</taxon>
        <taxon>Bacillati</taxon>
        <taxon>Bacillota</taxon>
        <taxon>Clostridia</taxon>
        <taxon>Lachnospirales</taxon>
        <taxon>Lachnospiraceae</taxon>
        <taxon>Butyrivibrio</taxon>
    </lineage>
</organism>
<dbReference type="InterPro" id="IPR040921">
    <property type="entry name" value="Peptidase_S66C"/>
</dbReference>
<dbReference type="PIRSF" id="PIRSF028757">
    <property type="entry name" value="LD-carboxypeptidase"/>
    <property type="match status" value="1"/>
</dbReference>
<sequence>MIRRPESIKKGNTIGITAPSFGAATEPYSVLIDIAIKNLKERGYNIIEGKTARMGDGKGISTDPKVTSAELMEFYKRDDIDAIISAGGGELMNETITYVDFEKLKECKPKWFIGYSDNTHFIFPLVTIAGTMGIYGPCINGYGKNWEDTEKDAFALLEGTKTVFTGYDMYSYSDEPSDPDAPIDYEKLMTYDLNQKKILSSFDCSSKRAVKVDETKELKCEGILLGGCLDVLFDLVGTRFDNMKEFKKEHKNIIWVLEECDLNVMSYRRALWNLREAGWFDDAKGFIIGRARGARGEEFTGVNEYNAVTDILEGFGVPIIMDADIGHISPMLPVIMGAEASVTARGNDLRIKYMEN</sequence>
<feature type="domain" description="LD-carboxypeptidase C-terminal" evidence="7">
    <location>
        <begin position="221"/>
        <end position="342"/>
    </location>
</feature>
<dbReference type="InterPro" id="IPR003507">
    <property type="entry name" value="S66_fam"/>
</dbReference>
<gene>
    <name evidence="8" type="ORF">SAMN04487928_10297</name>
</gene>
<dbReference type="InterPro" id="IPR029062">
    <property type="entry name" value="Class_I_gatase-like"/>
</dbReference>
<evidence type="ECO:0000256" key="4">
    <source>
        <dbReference type="ARBA" id="ARBA00022801"/>
    </source>
</evidence>
<evidence type="ECO:0000256" key="1">
    <source>
        <dbReference type="ARBA" id="ARBA00010233"/>
    </source>
</evidence>
<dbReference type="AlphaFoldDB" id="A0A1I5QGH6"/>
<evidence type="ECO:0000256" key="2">
    <source>
        <dbReference type="ARBA" id="ARBA00022645"/>
    </source>
</evidence>
<protein>
    <submittedName>
        <fullName evidence="8">Muramoyltetrapeptide carboxypeptidase LdcA (Peptidoglycan recycling)</fullName>
    </submittedName>
</protein>
<keyword evidence="5" id="KW-0720">Serine protease</keyword>
<dbReference type="Pfam" id="PF02016">
    <property type="entry name" value="Peptidase_S66"/>
    <property type="match status" value="1"/>
</dbReference>
<dbReference type="OrthoDB" id="9807329at2"/>
<evidence type="ECO:0000256" key="5">
    <source>
        <dbReference type="ARBA" id="ARBA00022825"/>
    </source>
</evidence>
<keyword evidence="4" id="KW-0378">Hydrolase</keyword>
<dbReference type="InterPro" id="IPR027478">
    <property type="entry name" value="LdcA_N"/>
</dbReference>
<keyword evidence="2 8" id="KW-0121">Carboxypeptidase</keyword>
<dbReference type="Gene3D" id="3.50.30.60">
    <property type="entry name" value="LD-carboxypeptidase A C-terminal domain-like"/>
    <property type="match status" value="1"/>
</dbReference>
<dbReference type="InterPro" id="IPR027461">
    <property type="entry name" value="Carboxypeptidase_A_C_sf"/>
</dbReference>
<reference evidence="9" key="1">
    <citation type="submission" date="2016-10" db="EMBL/GenBank/DDBJ databases">
        <authorList>
            <person name="Varghese N."/>
            <person name="Submissions S."/>
        </authorList>
    </citation>
    <scope>NUCLEOTIDE SEQUENCE [LARGE SCALE GENOMIC DNA]</scope>
    <source>
        <strain evidence="9">P18</strain>
    </source>
</reference>
<dbReference type="PANTHER" id="PTHR30237">
    <property type="entry name" value="MURAMOYLTETRAPEPTIDE CARBOXYPEPTIDASE"/>
    <property type="match status" value="1"/>
</dbReference>
<proteinExistence type="inferred from homology"/>
<evidence type="ECO:0000313" key="8">
    <source>
        <dbReference type="EMBL" id="SFP44966.1"/>
    </source>
</evidence>
<dbReference type="Pfam" id="PF17676">
    <property type="entry name" value="Peptidase_S66C"/>
    <property type="match status" value="1"/>
</dbReference>
<dbReference type="SUPFAM" id="SSF52317">
    <property type="entry name" value="Class I glutamine amidotransferase-like"/>
    <property type="match status" value="1"/>
</dbReference>
<dbReference type="SUPFAM" id="SSF141986">
    <property type="entry name" value="LD-carboxypeptidase A C-terminal domain-like"/>
    <property type="match status" value="1"/>
</dbReference>
<comment type="similarity">
    <text evidence="1">Belongs to the peptidase S66 family.</text>
</comment>
<dbReference type="Gene3D" id="3.40.50.10740">
    <property type="entry name" value="Class I glutamine amidotransferase-like"/>
    <property type="match status" value="1"/>
</dbReference>
<dbReference type="RefSeq" id="WP_083413357.1">
    <property type="nucleotide sequence ID" value="NZ_FOXO01000002.1"/>
</dbReference>
<keyword evidence="9" id="KW-1185">Reference proteome</keyword>
<dbReference type="InterPro" id="IPR040449">
    <property type="entry name" value="Peptidase_S66_N"/>
</dbReference>
<evidence type="ECO:0000313" key="9">
    <source>
        <dbReference type="Proteomes" id="UP000182624"/>
    </source>
</evidence>
<dbReference type="EMBL" id="FOXO01000002">
    <property type="protein sequence ID" value="SFP44966.1"/>
    <property type="molecule type" value="Genomic_DNA"/>
</dbReference>
<dbReference type="GO" id="GO:0008236">
    <property type="term" value="F:serine-type peptidase activity"/>
    <property type="evidence" value="ECO:0007669"/>
    <property type="project" value="UniProtKB-KW"/>
</dbReference>
<dbReference type="PANTHER" id="PTHR30237:SF2">
    <property type="entry name" value="MUREIN TETRAPEPTIDE CARBOXYPEPTIDASE"/>
    <property type="match status" value="1"/>
</dbReference>
<dbReference type="Proteomes" id="UP000182624">
    <property type="component" value="Unassembled WGS sequence"/>
</dbReference>